<dbReference type="SUPFAM" id="SSF52058">
    <property type="entry name" value="L domain-like"/>
    <property type="match status" value="1"/>
</dbReference>
<evidence type="ECO:0000256" key="4">
    <source>
        <dbReference type="ARBA" id="ARBA00022729"/>
    </source>
</evidence>
<dbReference type="Gene3D" id="3.80.10.10">
    <property type="entry name" value="Ribonuclease Inhibitor"/>
    <property type="match status" value="1"/>
</dbReference>
<organism evidence="10 11">
    <name type="scientific">Escallonia herrerae</name>
    <dbReference type="NCBI Taxonomy" id="1293975"/>
    <lineage>
        <taxon>Eukaryota</taxon>
        <taxon>Viridiplantae</taxon>
        <taxon>Streptophyta</taxon>
        <taxon>Embryophyta</taxon>
        <taxon>Tracheophyta</taxon>
        <taxon>Spermatophyta</taxon>
        <taxon>Magnoliopsida</taxon>
        <taxon>eudicotyledons</taxon>
        <taxon>Gunneridae</taxon>
        <taxon>Pentapetalae</taxon>
        <taxon>asterids</taxon>
        <taxon>campanulids</taxon>
        <taxon>Escalloniales</taxon>
        <taxon>Escalloniaceae</taxon>
        <taxon>Escallonia</taxon>
    </lineage>
</organism>
<evidence type="ECO:0000256" key="7">
    <source>
        <dbReference type="ARBA" id="ARBA00023136"/>
    </source>
</evidence>
<dbReference type="Proteomes" id="UP001188597">
    <property type="component" value="Unassembled WGS sequence"/>
</dbReference>
<proteinExistence type="predicted"/>
<protein>
    <submittedName>
        <fullName evidence="10">Uncharacterized protein</fullName>
    </submittedName>
</protein>
<gene>
    <name evidence="10" type="ORF">RJ639_038462</name>
</gene>
<reference evidence="10" key="1">
    <citation type="submission" date="2022-12" db="EMBL/GenBank/DDBJ databases">
        <title>Draft genome assemblies for two species of Escallonia (Escalloniales).</title>
        <authorList>
            <person name="Chanderbali A."/>
            <person name="Dervinis C."/>
            <person name="Anghel I."/>
            <person name="Soltis D."/>
            <person name="Soltis P."/>
            <person name="Zapata F."/>
        </authorList>
    </citation>
    <scope>NUCLEOTIDE SEQUENCE</scope>
    <source>
        <strain evidence="10">UCBG64.0493</strain>
        <tissue evidence="10">Leaf</tissue>
    </source>
</reference>
<keyword evidence="4" id="KW-0732">Signal</keyword>
<evidence type="ECO:0000256" key="1">
    <source>
        <dbReference type="ARBA" id="ARBA00004167"/>
    </source>
</evidence>
<evidence type="ECO:0000256" key="9">
    <source>
        <dbReference type="ARBA" id="ARBA00023180"/>
    </source>
</evidence>
<dbReference type="PANTHER" id="PTHR47986:SF29">
    <property type="entry name" value="RECEPTOR PROTEIN KINASE TMK1"/>
    <property type="match status" value="1"/>
</dbReference>
<keyword evidence="8" id="KW-0675">Receptor</keyword>
<dbReference type="EMBL" id="JAVXUP010000353">
    <property type="protein sequence ID" value="KAK3030051.1"/>
    <property type="molecule type" value="Genomic_DNA"/>
</dbReference>
<keyword evidence="2" id="KW-0433">Leucine-rich repeat</keyword>
<dbReference type="PANTHER" id="PTHR47986">
    <property type="entry name" value="OSJNBA0070M12.3 PROTEIN"/>
    <property type="match status" value="1"/>
</dbReference>
<accession>A0AA88WLG5</accession>
<comment type="caution">
    <text evidence="10">The sequence shown here is derived from an EMBL/GenBank/DDBJ whole genome shotgun (WGS) entry which is preliminary data.</text>
</comment>
<evidence type="ECO:0000256" key="3">
    <source>
        <dbReference type="ARBA" id="ARBA00022692"/>
    </source>
</evidence>
<evidence type="ECO:0000256" key="8">
    <source>
        <dbReference type="ARBA" id="ARBA00023170"/>
    </source>
</evidence>
<evidence type="ECO:0000256" key="5">
    <source>
        <dbReference type="ARBA" id="ARBA00022737"/>
    </source>
</evidence>
<dbReference type="GO" id="GO:0016020">
    <property type="term" value="C:membrane"/>
    <property type="evidence" value="ECO:0007669"/>
    <property type="project" value="UniProtKB-SubCell"/>
</dbReference>
<evidence type="ECO:0000256" key="2">
    <source>
        <dbReference type="ARBA" id="ARBA00022614"/>
    </source>
</evidence>
<dbReference type="InterPro" id="IPR032675">
    <property type="entry name" value="LRR_dom_sf"/>
</dbReference>
<dbReference type="InterPro" id="IPR001611">
    <property type="entry name" value="Leu-rich_rpt"/>
</dbReference>
<name>A0AA88WLG5_9ASTE</name>
<dbReference type="Pfam" id="PF13855">
    <property type="entry name" value="LRR_8"/>
    <property type="match status" value="1"/>
</dbReference>
<comment type="subcellular location">
    <subcellularLocation>
        <location evidence="1">Membrane</location>
        <topology evidence="1">Single-pass membrane protein</topology>
    </subcellularLocation>
</comment>
<keyword evidence="3" id="KW-0812">Transmembrane</keyword>
<dbReference type="InterPro" id="IPR052422">
    <property type="entry name" value="Auxin_Ser/Thr_Kinase"/>
</dbReference>
<keyword evidence="6" id="KW-1133">Transmembrane helix</keyword>
<evidence type="ECO:0000256" key="6">
    <source>
        <dbReference type="ARBA" id="ARBA00022989"/>
    </source>
</evidence>
<keyword evidence="11" id="KW-1185">Reference proteome</keyword>
<sequence>MGLKGTISHEFSALKSLQRLVLTDNNLTATIPEELMTLRALTELDVSNNQLYVKKLKQNDETENVQQVAQALLLLR</sequence>
<evidence type="ECO:0000313" key="10">
    <source>
        <dbReference type="EMBL" id="KAK3030051.1"/>
    </source>
</evidence>
<dbReference type="AlphaFoldDB" id="A0AA88WLG5"/>
<keyword evidence="9" id="KW-0325">Glycoprotein</keyword>
<keyword evidence="5" id="KW-0677">Repeat</keyword>
<keyword evidence="7" id="KW-0472">Membrane</keyword>
<evidence type="ECO:0000313" key="11">
    <source>
        <dbReference type="Proteomes" id="UP001188597"/>
    </source>
</evidence>